<dbReference type="OrthoDB" id="4211143at2"/>
<accession>A0A2W2ER13</accession>
<evidence type="ECO:0000256" key="1">
    <source>
        <dbReference type="SAM" id="MobiDB-lite"/>
    </source>
</evidence>
<protein>
    <recommendedName>
        <fullName evidence="4">F5/8 type C domain-containing protein</fullName>
    </recommendedName>
</protein>
<proteinExistence type="predicted"/>
<evidence type="ECO:0008006" key="4">
    <source>
        <dbReference type="Google" id="ProtNLM"/>
    </source>
</evidence>
<dbReference type="RefSeq" id="WP_111213961.1">
    <property type="nucleotide sequence ID" value="NZ_POTY01000063.1"/>
</dbReference>
<dbReference type="Pfam" id="PF21190">
    <property type="entry name" value="Bbp16"/>
    <property type="match status" value="1"/>
</dbReference>
<feature type="region of interest" description="Disordered" evidence="1">
    <location>
        <begin position="1"/>
        <end position="23"/>
    </location>
</feature>
<dbReference type="AlphaFoldDB" id="A0A2W2ER13"/>
<comment type="caution">
    <text evidence="2">The sequence shown here is derived from an EMBL/GenBank/DDBJ whole genome shotgun (WGS) entry which is preliminary data.</text>
</comment>
<dbReference type="Proteomes" id="UP000248924">
    <property type="component" value="Unassembled WGS sequence"/>
</dbReference>
<gene>
    <name evidence="2" type="ORF">C1I95_12410</name>
</gene>
<organism evidence="2 3">
    <name type="scientific">Micromonospora craterilacus</name>
    <dbReference type="NCBI Taxonomy" id="1655439"/>
    <lineage>
        <taxon>Bacteria</taxon>
        <taxon>Bacillati</taxon>
        <taxon>Actinomycetota</taxon>
        <taxon>Actinomycetes</taxon>
        <taxon>Micromonosporales</taxon>
        <taxon>Micromonosporaceae</taxon>
        <taxon>Micromonospora</taxon>
    </lineage>
</organism>
<name>A0A2W2ER13_9ACTN</name>
<keyword evidence="3" id="KW-1185">Reference proteome</keyword>
<dbReference type="Gene3D" id="2.60.120.1110">
    <property type="match status" value="1"/>
</dbReference>
<dbReference type="EMBL" id="POTY01000063">
    <property type="protein sequence ID" value="PZG18975.1"/>
    <property type="molecule type" value="Genomic_DNA"/>
</dbReference>
<sequence>MRSDLISHLAPAQSLRPASQDDPSVPVNGIGVDLANYDSAVVLVDAGTITGAGASLTVEVQHSDDNSAWTAVPSDELDGTEPVITSANHQQVHKIGYRGIKRYLRVCLTAKAGTTPTLPVGATVVRGKPRRLPA</sequence>
<evidence type="ECO:0000313" key="2">
    <source>
        <dbReference type="EMBL" id="PZG18975.1"/>
    </source>
</evidence>
<dbReference type="InterPro" id="IPR048922">
    <property type="entry name" value="Bbp16"/>
</dbReference>
<reference evidence="2 3" key="1">
    <citation type="submission" date="2018-01" db="EMBL/GenBank/DDBJ databases">
        <title>Draft genome sequence of Jishengella sp. NA12.</title>
        <authorList>
            <person name="Sahin N."/>
            <person name="Ay H."/>
            <person name="Saygin H."/>
        </authorList>
    </citation>
    <scope>NUCLEOTIDE SEQUENCE [LARGE SCALE GENOMIC DNA]</scope>
    <source>
        <strain evidence="2 3">NA12</strain>
    </source>
</reference>
<evidence type="ECO:0000313" key="3">
    <source>
        <dbReference type="Proteomes" id="UP000248924"/>
    </source>
</evidence>